<feature type="compositionally biased region" description="Low complexity" evidence="1">
    <location>
        <begin position="284"/>
        <end position="294"/>
    </location>
</feature>
<sequence>MAALPPDREWISFAAREDHLVDPETPLRDPQVINYPSKDDPSVHPVHDGLLERKKRYTRAYKESYYVLTAAGFLHEYASSDPALAPSRCLAVPADVHARATVDGEREEPQVPHRGAQGRDGRRKLGLVPEHERLADRARARLWARVGVPRALARRHDGVVERHPDALRAVPGRERADGAVGPVHAAVRAVGYTSEEEGEESEEEGSSVEEERDEEDGAVYVEARDHEEAGPPEYTHGPAPQGMEYGAHGYPVDKKTNGVQGEGGANAARRLSRRQEKAPEGRAGHAAAPSGSGPVADEEGTGAAEPEAEHAAAAPAGNESRFTEEI</sequence>
<dbReference type="InterPro" id="IPR046869">
    <property type="entry name" value="SLM1/RGC1-like_PH"/>
</dbReference>
<feature type="compositionally biased region" description="Basic and acidic residues" evidence="1">
    <location>
        <begin position="102"/>
        <end position="111"/>
    </location>
</feature>
<dbReference type="OrthoDB" id="5598057at2759"/>
<dbReference type="EMBL" id="AYKW01000042">
    <property type="protein sequence ID" value="PIL26637.1"/>
    <property type="molecule type" value="Genomic_DNA"/>
</dbReference>
<name>A0A2G8RYS7_9APHY</name>
<comment type="caution">
    <text evidence="3">The sequence shown here is derived from an EMBL/GenBank/DDBJ whole genome shotgun (WGS) entry which is preliminary data.</text>
</comment>
<keyword evidence="4" id="KW-1185">Reference proteome</keyword>
<evidence type="ECO:0000313" key="3">
    <source>
        <dbReference type="EMBL" id="PIL26637.1"/>
    </source>
</evidence>
<feature type="region of interest" description="Disordered" evidence="1">
    <location>
        <begin position="190"/>
        <end position="326"/>
    </location>
</feature>
<feature type="region of interest" description="Disordered" evidence="1">
    <location>
        <begin position="21"/>
        <end position="47"/>
    </location>
</feature>
<dbReference type="Proteomes" id="UP000230002">
    <property type="component" value="Unassembled WGS sequence"/>
</dbReference>
<proteinExistence type="predicted"/>
<dbReference type="InterPro" id="IPR011993">
    <property type="entry name" value="PH-like_dom_sf"/>
</dbReference>
<dbReference type="Gene3D" id="2.30.29.30">
    <property type="entry name" value="Pleckstrin-homology domain (PH domain)/Phosphotyrosine-binding domain (PTB)"/>
    <property type="match status" value="1"/>
</dbReference>
<feature type="compositionally biased region" description="Basic and acidic residues" evidence="1">
    <location>
        <begin position="273"/>
        <end position="283"/>
    </location>
</feature>
<evidence type="ECO:0000259" key="2">
    <source>
        <dbReference type="Pfam" id="PF20399"/>
    </source>
</evidence>
<dbReference type="AlphaFoldDB" id="A0A2G8RYS7"/>
<organism evidence="3 4">
    <name type="scientific">Ganoderma sinense ZZ0214-1</name>
    <dbReference type="NCBI Taxonomy" id="1077348"/>
    <lineage>
        <taxon>Eukaryota</taxon>
        <taxon>Fungi</taxon>
        <taxon>Dikarya</taxon>
        <taxon>Basidiomycota</taxon>
        <taxon>Agaricomycotina</taxon>
        <taxon>Agaricomycetes</taxon>
        <taxon>Polyporales</taxon>
        <taxon>Polyporaceae</taxon>
        <taxon>Ganoderma</taxon>
    </lineage>
</organism>
<reference evidence="3 4" key="1">
    <citation type="journal article" date="2015" name="Sci. Rep.">
        <title>Chromosome-level genome map provides insights into diverse defense mechanisms in the medicinal fungus Ganoderma sinense.</title>
        <authorList>
            <person name="Zhu Y."/>
            <person name="Xu J."/>
            <person name="Sun C."/>
            <person name="Zhou S."/>
            <person name="Xu H."/>
            <person name="Nelson D.R."/>
            <person name="Qian J."/>
            <person name="Song J."/>
            <person name="Luo H."/>
            <person name="Xiang L."/>
            <person name="Li Y."/>
            <person name="Xu Z."/>
            <person name="Ji A."/>
            <person name="Wang L."/>
            <person name="Lu S."/>
            <person name="Hayward A."/>
            <person name="Sun W."/>
            <person name="Li X."/>
            <person name="Schwartz D.C."/>
            <person name="Wang Y."/>
            <person name="Chen S."/>
        </authorList>
    </citation>
    <scope>NUCLEOTIDE SEQUENCE [LARGE SCALE GENOMIC DNA]</scope>
    <source>
        <strain evidence="3 4">ZZ0214-1</strain>
    </source>
</reference>
<accession>A0A2G8RYS7</accession>
<gene>
    <name evidence="3" type="ORF">GSI_11262</name>
</gene>
<dbReference type="STRING" id="1077348.A0A2G8RYS7"/>
<dbReference type="PANTHER" id="PTHR31941:SF1">
    <property type="entry name" value="CYTOSKELETAL SIGNALING PROTEIN SLM1"/>
    <property type="match status" value="1"/>
</dbReference>
<feature type="domain" description="SLM1/RGC1-like PH" evidence="2">
    <location>
        <begin position="35"/>
        <end position="94"/>
    </location>
</feature>
<evidence type="ECO:0000313" key="4">
    <source>
        <dbReference type="Proteomes" id="UP000230002"/>
    </source>
</evidence>
<dbReference type="PANTHER" id="PTHR31941">
    <property type="entry name" value="CYTOSKELETAL SIGNALING PROTEIN SLM1"/>
    <property type="match status" value="1"/>
</dbReference>
<protein>
    <recommendedName>
        <fullName evidence="2">SLM1/RGC1-like PH domain-containing protein</fullName>
    </recommendedName>
</protein>
<feature type="compositionally biased region" description="Acidic residues" evidence="1">
    <location>
        <begin position="194"/>
        <end position="217"/>
    </location>
</feature>
<dbReference type="Pfam" id="PF20399">
    <property type="entry name" value="PH_20"/>
    <property type="match status" value="1"/>
</dbReference>
<feature type="compositionally biased region" description="Low complexity" evidence="1">
    <location>
        <begin position="301"/>
        <end position="319"/>
    </location>
</feature>
<evidence type="ECO:0000256" key="1">
    <source>
        <dbReference type="SAM" id="MobiDB-lite"/>
    </source>
</evidence>
<feature type="compositionally biased region" description="Basic and acidic residues" evidence="1">
    <location>
        <begin position="37"/>
        <end position="47"/>
    </location>
</feature>
<feature type="region of interest" description="Disordered" evidence="1">
    <location>
        <begin position="102"/>
        <end position="127"/>
    </location>
</feature>